<dbReference type="Pfam" id="PF01381">
    <property type="entry name" value="HTH_3"/>
    <property type="match status" value="1"/>
</dbReference>
<dbReference type="SUPFAM" id="SSF46894">
    <property type="entry name" value="C-terminal effector domain of the bipartite response regulators"/>
    <property type="match status" value="1"/>
</dbReference>
<dbReference type="CDD" id="cd00093">
    <property type="entry name" value="HTH_XRE"/>
    <property type="match status" value="1"/>
</dbReference>
<dbReference type="InterPro" id="IPR001867">
    <property type="entry name" value="OmpR/PhoB-type_DNA-bd"/>
</dbReference>
<keyword evidence="10" id="KW-1185">Reference proteome</keyword>
<gene>
    <name evidence="9" type="ORF">GA0070562_0947</name>
</gene>
<comment type="similarity">
    <text evidence="1">Belongs to the AfsR/DnrI/RedD regulatory family.</text>
</comment>
<feature type="DNA-binding region" description="OmpR/PhoB-type" evidence="5">
    <location>
        <begin position="91"/>
        <end position="194"/>
    </location>
</feature>
<dbReference type="PRINTS" id="PR00364">
    <property type="entry name" value="DISEASERSIST"/>
</dbReference>
<evidence type="ECO:0000259" key="8">
    <source>
        <dbReference type="PROSITE" id="PS51755"/>
    </source>
</evidence>
<dbReference type="InterPro" id="IPR036388">
    <property type="entry name" value="WH-like_DNA-bd_sf"/>
</dbReference>
<dbReference type="GO" id="GO:0003677">
    <property type="term" value="F:DNA binding"/>
    <property type="evidence" value="ECO:0007669"/>
    <property type="project" value="UniProtKB-KW"/>
</dbReference>
<proteinExistence type="inferred from homology"/>
<evidence type="ECO:0000259" key="7">
    <source>
        <dbReference type="PROSITE" id="PS50943"/>
    </source>
</evidence>
<dbReference type="Gene3D" id="1.10.10.10">
    <property type="entry name" value="Winged helix-like DNA-binding domain superfamily/Winged helix DNA-binding domain"/>
    <property type="match status" value="1"/>
</dbReference>
<dbReference type="PANTHER" id="PTHR35807">
    <property type="entry name" value="TRANSCRIPTIONAL REGULATOR REDD-RELATED"/>
    <property type="match status" value="1"/>
</dbReference>
<dbReference type="Pfam" id="PF03704">
    <property type="entry name" value="BTAD"/>
    <property type="match status" value="1"/>
</dbReference>
<reference evidence="9 10" key="1">
    <citation type="submission" date="2016-06" db="EMBL/GenBank/DDBJ databases">
        <authorList>
            <person name="Varghese N."/>
            <person name="Submissions Spin"/>
        </authorList>
    </citation>
    <scope>NUCLEOTIDE SEQUENCE [LARGE SCALE GENOMIC DNA]</scope>
    <source>
        <strain evidence="9 10">DSM 45142</strain>
    </source>
</reference>
<dbReference type="Proteomes" id="UP000199405">
    <property type="component" value="Unassembled WGS sequence"/>
</dbReference>
<dbReference type="SUPFAM" id="SSF52540">
    <property type="entry name" value="P-loop containing nucleoside triphosphate hydrolases"/>
    <property type="match status" value="1"/>
</dbReference>
<comment type="caution">
    <text evidence="9">The sequence shown here is derived from an EMBL/GenBank/DDBJ whole genome shotgun (WGS) entry which is preliminary data.</text>
</comment>
<dbReference type="InterPro" id="IPR051677">
    <property type="entry name" value="AfsR-DnrI-RedD_regulator"/>
</dbReference>
<dbReference type="InterPro" id="IPR027417">
    <property type="entry name" value="P-loop_NTPase"/>
</dbReference>
<dbReference type="InterPro" id="IPR001387">
    <property type="entry name" value="Cro/C1-type_HTH"/>
</dbReference>
<feature type="domain" description="OmpR/PhoB-type" evidence="8">
    <location>
        <begin position="91"/>
        <end position="194"/>
    </location>
</feature>
<dbReference type="Gene3D" id="3.40.50.300">
    <property type="entry name" value="P-loop containing nucleotide triphosphate hydrolases"/>
    <property type="match status" value="1"/>
</dbReference>
<evidence type="ECO:0000256" key="1">
    <source>
        <dbReference type="ARBA" id="ARBA00005820"/>
    </source>
</evidence>
<keyword evidence="2" id="KW-0805">Transcription regulation</keyword>
<dbReference type="SUPFAM" id="SSF47413">
    <property type="entry name" value="lambda repressor-like DNA-binding domains"/>
    <property type="match status" value="1"/>
</dbReference>
<dbReference type="PROSITE" id="PS50943">
    <property type="entry name" value="HTH_CROC1"/>
    <property type="match status" value="1"/>
</dbReference>
<dbReference type="PANTHER" id="PTHR35807:SF1">
    <property type="entry name" value="TRANSCRIPTIONAL REGULATOR REDD"/>
    <property type="match status" value="1"/>
</dbReference>
<dbReference type="SMART" id="SM01043">
    <property type="entry name" value="BTAD"/>
    <property type="match status" value="1"/>
</dbReference>
<dbReference type="SMART" id="SM00862">
    <property type="entry name" value="Trans_reg_C"/>
    <property type="match status" value="1"/>
</dbReference>
<dbReference type="InterPro" id="IPR019734">
    <property type="entry name" value="TPR_rpt"/>
</dbReference>
<evidence type="ECO:0000256" key="3">
    <source>
        <dbReference type="ARBA" id="ARBA00023125"/>
    </source>
</evidence>
<dbReference type="SUPFAM" id="SSF48452">
    <property type="entry name" value="TPR-like"/>
    <property type="match status" value="3"/>
</dbReference>
<dbReference type="SMART" id="SM00028">
    <property type="entry name" value="TPR"/>
    <property type="match status" value="6"/>
</dbReference>
<dbReference type="InterPro" id="IPR002182">
    <property type="entry name" value="NB-ARC"/>
</dbReference>
<dbReference type="Pfam" id="PF13424">
    <property type="entry name" value="TPR_12"/>
    <property type="match status" value="1"/>
</dbReference>
<keyword evidence="4" id="KW-0804">Transcription</keyword>
<name>A0ABY0KVX8_9ACTN</name>
<evidence type="ECO:0000256" key="2">
    <source>
        <dbReference type="ARBA" id="ARBA00023015"/>
    </source>
</evidence>
<dbReference type="Pfam" id="PF00931">
    <property type="entry name" value="NB-ARC"/>
    <property type="match status" value="1"/>
</dbReference>
<dbReference type="InterPro" id="IPR016032">
    <property type="entry name" value="Sig_transdc_resp-reg_C-effctor"/>
</dbReference>
<evidence type="ECO:0000313" key="10">
    <source>
        <dbReference type="Proteomes" id="UP000199405"/>
    </source>
</evidence>
<feature type="domain" description="HTH cro/C1-type" evidence="7">
    <location>
        <begin position="23"/>
        <end position="78"/>
    </location>
</feature>
<evidence type="ECO:0000256" key="6">
    <source>
        <dbReference type="SAM" id="MobiDB-lite"/>
    </source>
</evidence>
<dbReference type="PROSITE" id="PS51755">
    <property type="entry name" value="OMPR_PHOB"/>
    <property type="match status" value="1"/>
</dbReference>
<evidence type="ECO:0000256" key="4">
    <source>
        <dbReference type="ARBA" id="ARBA00023163"/>
    </source>
</evidence>
<evidence type="ECO:0000313" key="9">
    <source>
        <dbReference type="EMBL" id="SCF17959.1"/>
    </source>
</evidence>
<dbReference type="InterPro" id="IPR005158">
    <property type="entry name" value="BTAD"/>
</dbReference>
<dbReference type="EMBL" id="FMCQ01000019">
    <property type="protein sequence ID" value="SCF17959.1"/>
    <property type="molecule type" value="Genomic_DNA"/>
</dbReference>
<sequence>MTIVHTGESTMGDGGPGGLSELLRRARVGRGLTQADLADRAGVSVGVVRDLEQGRSGRLRGRSLQALADALGLHHEDRMRMKQMSRPPQRERLEATGPARISVLGPLQVTRAGQPTDLRAGRHRVVLARLALTPGRPVGREELIHLLWGDAPPTSATNVVQTHISRIRRLLEPAPRPDQPPSVILGSGGYELPADAERLDLVGYRSRLLEAGAPALPPERAFELLLDALDMWHGDDAAQDVPELSGDPLITALAEERVEAAVRLARLGEVLHRQREVLPLLRRLAGRHPWHESLHARLVVALAAAGQQAAAIEAFESVRQRLAEELGVDPGRELTEARQAVIGGQGDRSAGTPADTRAVVTPRQVPAPPADFCGRAEELRELEWALRYPDGGAPVVRVISGMAGVGKTSLALKAAWGVRRDFPDGQLYIDLRGGGEDRPVAVGYALARLLRALGVEARAIPGDEDEAAALYRSVLADRRVLIVLDNAHNAAQIRLLLPGPGGSAVLVTSRNQCEELDGAATTLLPVFTSDEALHLLRIKLGAARVHAERRDAEALVDACGRLPIAVRLVAGRLVGHPESTVAEVLQGLTDEGSRLAQLSLGDRTVTSSFAISCRALPSAVVEVFQAAALIPGEDFSAAAVAALLGSEQRGVRATLDHLVTENLLQPGGAEGRYRYHDLLRLYALRAGETRETPVDRGAALARLYTWYLTRTASAMTLLYPDMVRLPMEVDPAENPFPDVDAATAWLGQEAANLVAAVEVAATDGHGARSWQLADQLRGYFFVSGDVVAWLASGSAGLAAAEAAGDMRAQAAMHQTLGQAHWAAGKHHLASAAYRRGIAAARGSGWLVGEAYLSHNLGLVQAELGHPDEARDLYQRALDLGTGPEFHHVRAVTLNDLGTLCHERGQLTEAAGYLTAAQRLNERSARHLSAMANRHNLAMVLRQMEDFEPARAHFAAALDYYRRTGSTLRELSVLDELSQLDRQLNEWVSAAHNAAEALRLARKLRNLRAEAATLNTLAFALLGSRAVDDARTRFTESLSISRKRGFQYFECQAAIGLAEAALLEGAAEEAYGTAKDAVLIASRNAYRVLHGDALLVQAKAAVRLGEPDTARQHCEAVRELLGTTSLPDRARECEAIEALLTHLPRRRDPVVSGSRRGGCGGQMP</sequence>
<dbReference type="SMART" id="SM00530">
    <property type="entry name" value="HTH_XRE"/>
    <property type="match status" value="1"/>
</dbReference>
<dbReference type="Gene3D" id="1.10.260.40">
    <property type="entry name" value="lambda repressor-like DNA-binding domains"/>
    <property type="match status" value="1"/>
</dbReference>
<dbReference type="InterPro" id="IPR011990">
    <property type="entry name" value="TPR-like_helical_dom_sf"/>
</dbReference>
<feature type="region of interest" description="Disordered" evidence="6">
    <location>
        <begin position="1"/>
        <end position="20"/>
    </location>
</feature>
<dbReference type="CDD" id="cd00383">
    <property type="entry name" value="trans_reg_C"/>
    <property type="match status" value="1"/>
</dbReference>
<accession>A0ABY0KVX8</accession>
<dbReference type="Pfam" id="PF00486">
    <property type="entry name" value="Trans_reg_C"/>
    <property type="match status" value="1"/>
</dbReference>
<protein>
    <submittedName>
        <fullName evidence="9">DNA-binding transcriptional activator of the SARP family</fullName>
    </submittedName>
</protein>
<evidence type="ECO:0000256" key="5">
    <source>
        <dbReference type="PROSITE-ProRule" id="PRU01091"/>
    </source>
</evidence>
<organism evidence="9 10">
    <name type="scientific">Micromonospora tulbaghiae</name>
    <dbReference type="NCBI Taxonomy" id="479978"/>
    <lineage>
        <taxon>Bacteria</taxon>
        <taxon>Bacillati</taxon>
        <taxon>Actinomycetota</taxon>
        <taxon>Actinomycetes</taxon>
        <taxon>Micromonosporales</taxon>
        <taxon>Micromonosporaceae</taxon>
        <taxon>Micromonospora</taxon>
    </lineage>
</organism>
<keyword evidence="3 5" id="KW-0238">DNA-binding</keyword>
<dbReference type="InterPro" id="IPR010982">
    <property type="entry name" value="Lambda_DNA-bd_dom_sf"/>
</dbReference>
<dbReference type="Gene3D" id="1.25.40.10">
    <property type="entry name" value="Tetratricopeptide repeat domain"/>
    <property type="match status" value="3"/>
</dbReference>